<gene>
    <name evidence="1" type="ORF">ECB94_26295</name>
</gene>
<sequence>MGVNHYDRKTLVSGYWTLHNFHYGHVAEAKCELSVIKRVSIHKTPSDPCIHLSIDILDNDEEKLLNVYLLADQQTILLNEFVEYQCVRGVTKLIRFAIPPQFARYFTNEQGFRVQLNDQVDEISTAGAGDVISNAIRYKTEIC</sequence>
<evidence type="ECO:0000313" key="1">
    <source>
        <dbReference type="EMBL" id="AYV24746.1"/>
    </source>
</evidence>
<reference evidence="1 2" key="1">
    <citation type="submission" date="2018-11" db="EMBL/GenBank/DDBJ databases">
        <title>Complete Genome Sequence of Vbrio mediterranei 117-T6: a Potential Pathogen Bacteria Isolated from the Conchocelis of Pyropia.</title>
        <authorList>
            <person name="Liu Q."/>
        </authorList>
    </citation>
    <scope>NUCLEOTIDE SEQUENCE [LARGE SCALE GENOMIC DNA]</scope>
    <source>
        <strain evidence="1 2">117-T6</strain>
    </source>
</reference>
<dbReference type="GeneID" id="64088899"/>
<dbReference type="EMBL" id="CP033578">
    <property type="protein sequence ID" value="AYV24746.1"/>
    <property type="molecule type" value="Genomic_DNA"/>
</dbReference>
<name>A0A3G4VIV4_9VIBR</name>
<dbReference type="Proteomes" id="UP000279760">
    <property type="component" value="Chromosome 2"/>
</dbReference>
<dbReference type="RefSeq" id="WP_124942158.1">
    <property type="nucleotide sequence ID" value="NZ_CP033578.1"/>
</dbReference>
<accession>A0A3G4VIV4</accession>
<evidence type="ECO:0000313" key="2">
    <source>
        <dbReference type="Proteomes" id="UP000279760"/>
    </source>
</evidence>
<protein>
    <submittedName>
        <fullName evidence="1">Uncharacterized protein</fullName>
    </submittedName>
</protein>
<dbReference type="AlphaFoldDB" id="A0A3G4VIV4"/>
<proteinExistence type="predicted"/>
<organism evidence="1 2">
    <name type="scientific">Vibrio mediterranei</name>
    <dbReference type="NCBI Taxonomy" id="689"/>
    <lineage>
        <taxon>Bacteria</taxon>
        <taxon>Pseudomonadati</taxon>
        <taxon>Pseudomonadota</taxon>
        <taxon>Gammaproteobacteria</taxon>
        <taxon>Vibrionales</taxon>
        <taxon>Vibrionaceae</taxon>
        <taxon>Vibrio</taxon>
    </lineage>
</organism>